<gene>
    <name evidence="2" type="ORF">BJ875DRAFT_165682</name>
</gene>
<dbReference type="AlphaFoldDB" id="A0A9P7YBW3"/>
<reference evidence="2" key="1">
    <citation type="journal article" date="2021" name="IMA Fungus">
        <title>Genomic characterization of three marine fungi, including Emericellopsis atlantica sp. nov. with signatures of a generalist lifestyle and marine biomass degradation.</title>
        <authorList>
            <person name="Hagestad O.C."/>
            <person name="Hou L."/>
            <person name="Andersen J.H."/>
            <person name="Hansen E.H."/>
            <person name="Altermark B."/>
            <person name="Li C."/>
            <person name="Kuhnert E."/>
            <person name="Cox R.J."/>
            <person name="Crous P.W."/>
            <person name="Spatafora J.W."/>
            <person name="Lail K."/>
            <person name="Amirebrahimi M."/>
            <person name="Lipzen A."/>
            <person name="Pangilinan J."/>
            <person name="Andreopoulos W."/>
            <person name="Hayes R.D."/>
            <person name="Ng V."/>
            <person name="Grigoriev I.V."/>
            <person name="Jackson S.A."/>
            <person name="Sutton T.D.S."/>
            <person name="Dobson A.D.W."/>
            <person name="Rama T."/>
        </authorList>
    </citation>
    <scope>NUCLEOTIDE SEQUENCE</scope>
    <source>
        <strain evidence="2">TRa018bII</strain>
    </source>
</reference>
<keyword evidence="3" id="KW-1185">Reference proteome</keyword>
<accession>A0A9P7YBW3</accession>
<dbReference type="Proteomes" id="UP000824998">
    <property type="component" value="Unassembled WGS sequence"/>
</dbReference>
<evidence type="ECO:0000313" key="3">
    <source>
        <dbReference type="Proteomes" id="UP000824998"/>
    </source>
</evidence>
<dbReference type="EMBL" id="MU251695">
    <property type="protein sequence ID" value="KAG9230178.1"/>
    <property type="molecule type" value="Genomic_DNA"/>
</dbReference>
<name>A0A9P7YBW3_9HELO</name>
<organism evidence="2 3">
    <name type="scientific">Amylocarpus encephaloides</name>
    <dbReference type="NCBI Taxonomy" id="45428"/>
    <lineage>
        <taxon>Eukaryota</taxon>
        <taxon>Fungi</taxon>
        <taxon>Dikarya</taxon>
        <taxon>Ascomycota</taxon>
        <taxon>Pezizomycotina</taxon>
        <taxon>Leotiomycetes</taxon>
        <taxon>Helotiales</taxon>
        <taxon>Helotiales incertae sedis</taxon>
        <taxon>Amylocarpus</taxon>
    </lineage>
</organism>
<evidence type="ECO:0000256" key="1">
    <source>
        <dbReference type="SAM" id="MobiDB-lite"/>
    </source>
</evidence>
<sequence>MPRPLYAELIVGVVAGRVGVVDAVDWVDDANPMNLSSTSGKRLLICRLLRGDRERATMEAESDYDTSESPRDYHGL</sequence>
<protein>
    <submittedName>
        <fullName evidence="2">Uncharacterized protein</fullName>
    </submittedName>
</protein>
<proteinExistence type="predicted"/>
<comment type="caution">
    <text evidence="2">The sequence shown here is derived from an EMBL/GenBank/DDBJ whole genome shotgun (WGS) entry which is preliminary data.</text>
</comment>
<feature type="region of interest" description="Disordered" evidence="1">
    <location>
        <begin position="56"/>
        <end position="76"/>
    </location>
</feature>
<evidence type="ECO:0000313" key="2">
    <source>
        <dbReference type="EMBL" id="KAG9230178.1"/>
    </source>
</evidence>